<dbReference type="InterPro" id="IPR004090">
    <property type="entry name" value="Chemotax_Me-accpt_rcpt"/>
</dbReference>
<dbReference type="EMBL" id="QFQZ01000006">
    <property type="protein sequence ID" value="PZR36525.1"/>
    <property type="molecule type" value="Genomic_DNA"/>
</dbReference>
<proteinExistence type="inferred from homology"/>
<evidence type="ECO:0000256" key="5">
    <source>
        <dbReference type="SAM" id="Coils"/>
    </source>
</evidence>
<feature type="transmembrane region" description="Helical" evidence="6">
    <location>
        <begin position="45"/>
        <end position="65"/>
    </location>
</feature>
<comment type="caution">
    <text evidence="9">The sequence shown here is derived from an EMBL/GenBank/DDBJ whole genome shotgun (WGS) entry which is preliminary data.</text>
</comment>
<dbReference type="InterPro" id="IPR051310">
    <property type="entry name" value="MCP_chemotaxis"/>
</dbReference>
<comment type="similarity">
    <text evidence="3">Belongs to the methyl-accepting chemotaxis (MCP) protein family.</text>
</comment>
<evidence type="ECO:0000256" key="4">
    <source>
        <dbReference type="PROSITE-ProRule" id="PRU00284"/>
    </source>
</evidence>
<keyword evidence="2" id="KW-0145">Chemotaxis</keyword>
<evidence type="ECO:0000313" key="9">
    <source>
        <dbReference type="EMBL" id="PZR36525.1"/>
    </source>
</evidence>
<dbReference type="Gene3D" id="1.10.287.950">
    <property type="entry name" value="Methyl-accepting chemotaxis protein"/>
    <property type="match status" value="1"/>
</dbReference>
<dbReference type="GO" id="GO:0006935">
    <property type="term" value="P:chemotaxis"/>
    <property type="evidence" value="ECO:0007669"/>
    <property type="project" value="UniProtKB-KW"/>
</dbReference>
<name>A0A2W5VMD1_9CAUL</name>
<dbReference type="FunFam" id="1.10.287.950:FF:000001">
    <property type="entry name" value="Methyl-accepting chemotaxis sensory transducer"/>
    <property type="match status" value="1"/>
</dbReference>
<comment type="subcellular location">
    <subcellularLocation>
        <location evidence="1">Membrane</location>
    </subcellularLocation>
</comment>
<dbReference type="InterPro" id="IPR004089">
    <property type="entry name" value="MCPsignal_dom"/>
</dbReference>
<dbReference type="Proteomes" id="UP000249393">
    <property type="component" value="Unassembled WGS sequence"/>
</dbReference>
<feature type="transmembrane region" description="Helical" evidence="6">
    <location>
        <begin position="20"/>
        <end position="39"/>
    </location>
</feature>
<feature type="coiled-coil region" evidence="5">
    <location>
        <begin position="193"/>
        <end position="222"/>
    </location>
</feature>
<evidence type="ECO:0000256" key="3">
    <source>
        <dbReference type="ARBA" id="ARBA00029447"/>
    </source>
</evidence>
<feature type="transmembrane region" description="Helical" evidence="6">
    <location>
        <begin position="116"/>
        <end position="136"/>
    </location>
</feature>
<dbReference type="AlphaFoldDB" id="A0A2W5VMD1"/>
<protein>
    <submittedName>
        <fullName evidence="9">Chemotaxis protein</fullName>
    </submittedName>
</protein>
<dbReference type="SMART" id="SM00283">
    <property type="entry name" value="MA"/>
    <property type="match status" value="1"/>
</dbReference>
<evidence type="ECO:0000313" key="10">
    <source>
        <dbReference type="Proteomes" id="UP000249393"/>
    </source>
</evidence>
<organism evidence="9 10">
    <name type="scientific">Caulobacter segnis</name>
    <dbReference type="NCBI Taxonomy" id="88688"/>
    <lineage>
        <taxon>Bacteria</taxon>
        <taxon>Pseudomonadati</taxon>
        <taxon>Pseudomonadota</taxon>
        <taxon>Alphaproteobacteria</taxon>
        <taxon>Caulobacterales</taxon>
        <taxon>Caulobacteraceae</taxon>
        <taxon>Caulobacter</taxon>
    </lineage>
</organism>
<accession>A0A2W5VMD1</accession>
<dbReference type="GO" id="GO:0007165">
    <property type="term" value="P:signal transduction"/>
    <property type="evidence" value="ECO:0007669"/>
    <property type="project" value="UniProtKB-KW"/>
</dbReference>
<evidence type="ECO:0000256" key="6">
    <source>
        <dbReference type="SAM" id="Phobius"/>
    </source>
</evidence>
<dbReference type="PANTHER" id="PTHR43531">
    <property type="entry name" value="PROTEIN ICFG"/>
    <property type="match status" value="1"/>
</dbReference>
<reference evidence="9 10" key="1">
    <citation type="submission" date="2017-08" db="EMBL/GenBank/DDBJ databases">
        <title>Infants hospitalized years apart are colonized by the same room-sourced microbial strains.</title>
        <authorList>
            <person name="Brooks B."/>
            <person name="Olm M.R."/>
            <person name="Firek B.A."/>
            <person name="Baker R."/>
            <person name="Thomas B.C."/>
            <person name="Morowitz M.J."/>
            <person name="Banfield J.F."/>
        </authorList>
    </citation>
    <scope>NUCLEOTIDE SEQUENCE [LARGE SCALE GENOMIC DNA]</scope>
    <source>
        <strain evidence="9">S2_003_000_R2_4</strain>
    </source>
</reference>
<dbReference type="SUPFAM" id="SSF58104">
    <property type="entry name" value="Methyl-accepting chemotaxis protein (MCP) signaling domain"/>
    <property type="match status" value="1"/>
</dbReference>
<dbReference type="PANTHER" id="PTHR43531:SF11">
    <property type="entry name" value="METHYL-ACCEPTING CHEMOTAXIS PROTEIN 3"/>
    <property type="match status" value="1"/>
</dbReference>
<evidence type="ECO:0000259" key="7">
    <source>
        <dbReference type="PROSITE" id="PS50111"/>
    </source>
</evidence>
<dbReference type="PROSITE" id="PS50111">
    <property type="entry name" value="CHEMOTAXIS_TRANSDUC_2"/>
    <property type="match status" value="1"/>
</dbReference>
<dbReference type="CDD" id="cd11386">
    <property type="entry name" value="MCP_signal"/>
    <property type="match status" value="1"/>
</dbReference>
<keyword evidence="6" id="KW-0812">Transmembrane</keyword>
<keyword evidence="5" id="KW-0175">Coiled coil</keyword>
<dbReference type="Pfam" id="PF00015">
    <property type="entry name" value="MCPsignal"/>
    <property type="match status" value="1"/>
</dbReference>
<dbReference type="PRINTS" id="PR00260">
    <property type="entry name" value="CHEMTRNSDUCR"/>
</dbReference>
<dbReference type="RefSeq" id="WP_304274112.1">
    <property type="nucleotide sequence ID" value="NZ_QFQZ01000006.1"/>
</dbReference>
<dbReference type="InterPro" id="IPR003660">
    <property type="entry name" value="HAMP_dom"/>
</dbReference>
<sequence>MRSFIEFDGIEAQRKVGGQLVLACIAALVLITPAASLFTGGKFTLALAGGSAVLAAVGWGGWAIWRDNATQRLSTAVTLMGQVSLFVAAFAGHPLQSEARMAYLAALALMVAYGDWRAVALAAAAIIAINIAGALFAPHLLMAGDATVLSVAFNAGVTLATAWSLIWLTASVSRLFITVTARTDKALDAAARADAANADAEAQRAARDAANAEQARQKAALEAEQTQVVEELAEALAHLSRGDLTWRLTKAFAARYEPLRADFNEALTRLQAAMREIAGNAASMTAGVADMSRASDELARRTEHQAASLVQTTAALGEITVAVQTTAESANQANAAAAAARQEAERSDPVVSEAVEAMTQIETSSGQIGKIIGVIDEIAFQTNLLALNAGVEAARAGEAGRGFAVVAQEVRALAQRSADAAKEIKDLINVSGEQVSAGVERVGRTREALQRIIARVAEINAQINAIAASARDQAQGLGEVNATMGEMDRVVQQNAAMVEESTAAAHALRSEAQELAQRVDMFEIGREAAASAEQRAA</sequence>
<feature type="transmembrane region" description="Helical" evidence="6">
    <location>
        <begin position="148"/>
        <end position="168"/>
    </location>
</feature>
<keyword evidence="4" id="KW-0807">Transducer</keyword>
<dbReference type="GO" id="GO:0004888">
    <property type="term" value="F:transmembrane signaling receptor activity"/>
    <property type="evidence" value="ECO:0007669"/>
    <property type="project" value="InterPro"/>
</dbReference>
<gene>
    <name evidence="9" type="ORF">DI526_03570</name>
</gene>
<evidence type="ECO:0000256" key="1">
    <source>
        <dbReference type="ARBA" id="ARBA00004370"/>
    </source>
</evidence>
<feature type="domain" description="HAMP" evidence="8">
    <location>
        <begin position="223"/>
        <end position="275"/>
    </location>
</feature>
<feature type="transmembrane region" description="Helical" evidence="6">
    <location>
        <begin position="77"/>
        <end position="96"/>
    </location>
</feature>
<feature type="domain" description="Methyl-accepting transducer" evidence="7">
    <location>
        <begin position="280"/>
        <end position="509"/>
    </location>
</feature>
<keyword evidence="6" id="KW-1133">Transmembrane helix</keyword>
<keyword evidence="6" id="KW-0472">Membrane</keyword>
<dbReference type="GO" id="GO:0016020">
    <property type="term" value="C:membrane"/>
    <property type="evidence" value="ECO:0007669"/>
    <property type="project" value="UniProtKB-SubCell"/>
</dbReference>
<evidence type="ECO:0000256" key="2">
    <source>
        <dbReference type="ARBA" id="ARBA00022500"/>
    </source>
</evidence>
<evidence type="ECO:0000259" key="8">
    <source>
        <dbReference type="PROSITE" id="PS50885"/>
    </source>
</evidence>
<dbReference type="PROSITE" id="PS50885">
    <property type="entry name" value="HAMP"/>
    <property type="match status" value="1"/>
</dbReference>